<dbReference type="SUPFAM" id="SSF64438">
    <property type="entry name" value="CNF1/YfiH-like putative cysteine hydrolases"/>
    <property type="match status" value="1"/>
</dbReference>
<comment type="caution">
    <text evidence="13">The sequence shown here is derived from an EMBL/GenBank/DDBJ whole genome shotgun (WGS) entry which is preliminary data.</text>
</comment>
<dbReference type="Proteomes" id="UP001596174">
    <property type="component" value="Unassembled WGS sequence"/>
</dbReference>
<evidence type="ECO:0000256" key="1">
    <source>
        <dbReference type="ARBA" id="ARBA00000553"/>
    </source>
</evidence>
<accession>A0ABW1G1M7</accession>
<keyword evidence="8" id="KW-0186">Copper</keyword>
<dbReference type="InterPro" id="IPR003730">
    <property type="entry name" value="Cu_polyphenol_OxRdtase"/>
</dbReference>
<keyword evidence="4" id="KW-0808">Transferase</keyword>
<comment type="function">
    <text evidence="2">Purine nucleoside enzyme that catalyzes the phosphorolysis of adenosine and inosine nucleosides, yielding D-ribose 1-phosphate and the respective free bases, adenine and hypoxanthine. Also catalyzes the phosphorolysis of S-methyl-5'-thioadenosine into adenine and S-methyl-5-thio-alpha-D-ribose 1-phosphate. Also has adenosine deaminase activity.</text>
</comment>
<keyword evidence="6" id="KW-0378">Hydrolase</keyword>
<evidence type="ECO:0000256" key="12">
    <source>
        <dbReference type="RuleBase" id="RU361274"/>
    </source>
</evidence>
<sequence>MIVQTGELPGARVAFTTRWGGVSSGPYASLNLGGAVGDDPAAVSENRELVAKALGFAAADVVWMNQVHGADGAIVTERQPAGHAPSVDAVVTDRPDLVLAVLTADCTPLLLVDPVARVVGAAHVGRPGLAAHVTGTVLRLMRERGAHPERVSALIGPGVCGRCYEVPADLRAAVAEDTPAAYAETSWGTPSLDIPAGVRSQLAELGVTEVAELGVCTVESKDHFSYRRERTTGRLGSYIRLGDGS</sequence>
<dbReference type="InterPro" id="IPR011324">
    <property type="entry name" value="Cytotoxic_necrot_fac-like_cat"/>
</dbReference>
<dbReference type="NCBIfam" id="TIGR00726">
    <property type="entry name" value="peptidoglycan editing factor PgeF"/>
    <property type="match status" value="1"/>
</dbReference>
<proteinExistence type="inferred from homology"/>
<name>A0ABW1G1M7_9ACTN</name>
<evidence type="ECO:0000313" key="13">
    <source>
        <dbReference type="EMBL" id="MFC5908353.1"/>
    </source>
</evidence>
<evidence type="ECO:0000256" key="11">
    <source>
        <dbReference type="ARBA" id="ARBA00049893"/>
    </source>
</evidence>
<gene>
    <name evidence="13" type="primary">pgeF</name>
    <name evidence="13" type="ORF">ACFP3V_14165</name>
</gene>
<dbReference type="InterPro" id="IPR038371">
    <property type="entry name" value="Cu_polyphenol_OxRdtase_sf"/>
</dbReference>
<dbReference type="CDD" id="cd16833">
    <property type="entry name" value="YfiH"/>
    <property type="match status" value="1"/>
</dbReference>
<comment type="similarity">
    <text evidence="3 12">Belongs to the purine nucleoside phosphorylase YfiH/LACC1 family.</text>
</comment>
<evidence type="ECO:0000256" key="3">
    <source>
        <dbReference type="ARBA" id="ARBA00007353"/>
    </source>
</evidence>
<evidence type="ECO:0000256" key="6">
    <source>
        <dbReference type="ARBA" id="ARBA00022801"/>
    </source>
</evidence>
<dbReference type="RefSeq" id="WP_380583349.1">
    <property type="nucleotide sequence ID" value="NZ_JBHSQJ010000055.1"/>
</dbReference>
<evidence type="ECO:0000256" key="10">
    <source>
        <dbReference type="ARBA" id="ARBA00048968"/>
    </source>
</evidence>
<evidence type="ECO:0000313" key="14">
    <source>
        <dbReference type="Proteomes" id="UP001596174"/>
    </source>
</evidence>
<comment type="catalytic activity">
    <reaction evidence="1">
        <text>inosine + phosphate = alpha-D-ribose 1-phosphate + hypoxanthine</text>
        <dbReference type="Rhea" id="RHEA:27646"/>
        <dbReference type="ChEBI" id="CHEBI:17368"/>
        <dbReference type="ChEBI" id="CHEBI:17596"/>
        <dbReference type="ChEBI" id="CHEBI:43474"/>
        <dbReference type="ChEBI" id="CHEBI:57720"/>
        <dbReference type="EC" id="2.4.2.1"/>
    </reaction>
    <physiologicalReaction direction="left-to-right" evidence="1">
        <dbReference type="Rhea" id="RHEA:27647"/>
    </physiologicalReaction>
</comment>
<evidence type="ECO:0000256" key="4">
    <source>
        <dbReference type="ARBA" id="ARBA00022679"/>
    </source>
</evidence>
<protein>
    <recommendedName>
        <fullName evidence="12">Purine nucleoside phosphorylase</fullName>
    </recommendedName>
</protein>
<evidence type="ECO:0000256" key="2">
    <source>
        <dbReference type="ARBA" id="ARBA00003215"/>
    </source>
</evidence>
<keyword evidence="14" id="KW-1185">Reference proteome</keyword>
<dbReference type="Pfam" id="PF02578">
    <property type="entry name" value="Cu-oxidase_4"/>
    <property type="match status" value="1"/>
</dbReference>
<comment type="catalytic activity">
    <reaction evidence="11">
        <text>S-methyl-5'-thioadenosine + phosphate = 5-(methylsulfanyl)-alpha-D-ribose 1-phosphate + adenine</text>
        <dbReference type="Rhea" id="RHEA:11852"/>
        <dbReference type="ChEBI" id="CHEBI:16708"/>
        <dbReference type="ChEBI" id="CHEBI:17509"/>
        <dbReference type="ChEBI" id="CHEBI:43474"/>
        <dbReference type="ChEBI" id="CHEBI:58533"/>
        <dbReference type="EC" id="2.4.2.28"/>
    </reaction>
    <physiologicalReaction direction="left-to-right" evidence="11">
        <dbReference type="Rhea" id="RHEA:11853"/>
    </physiologicalReaction>
</comment>
<comment type="catalytic activity">
    <reaction evidence="9">
        <text>adenosine + H2O + H(+) = inosine + NH4(+)</text>
        <dbReference type="Rhea" id="RHEA:24408"/>
        <dbReference type="ChEBI" id="CHEBI:15377"/>
        <dbReference type="ChEBI" id="CHEBI:15378"/>
        <dbReference type="ChEBI" id="CHEBI:16335"/>
        <dbReference type="ChEBI" id="CHEBI:17596"/>
        <dbReference type="ChEBI" id="CHEBI:28938"/>
        <dbReference type="EC" id="3.5.4.4"/>
    </reaction>
    <physiologicalReaction direction="left-to-right" evidence="9">
        <dbReference type="Rhea" id="RHEA:24409"/>
    </physiologicalReaction>
</comment>
<dbReference type="EMBL" id="JBHSQJ010000055">
    <property type="protein sequence ID" value="MFC5908353.1"/>
    <property type="molecule type" value="Genomic_DNA"/>
</dbReference>
<dbReference type="Gene3D" id="3.60.140.10">
    <property type="entry name" value="CNF1/YfiH-like putative cysteine hydrolases"/>
    <property type="match status" value="1"/>
</dbReference>
<evidence type="ECO:0000256" key="9">
    <source>
        <dbReference type="ARBA" id="ARBA00047989"/>
    </source>
</evidence>
<comment type="catalytic activity">
    <reaction evidence="10">
        <text>adenosine + phosphate = alpha-D-ribose 1-phosphate + adenine</text>
        <dbReference type="Rhea" id="RHEA:27642"/>
        <dbReference type="ChEBI" id="CHEBI:16335"/>
        <dbReference type="ChEBI" id="CHEBI:16708"/>
        <dbReference type="ChEBI" id="CHEBI:43474"/>
        <dbReference type="ChEBI" id="CHEBI:57720"/>
        <dbReference type="EC" id="2.4.2.1"/>
    </reaction>
    <physiologicalReaction direction="left-to-right" evidence="10">
        <dbReference type="Rhea" id="RHEA:27643"/>
    </physiologicalReaction>
</comment>
<organism evidence="13 14">
    <name type="scientific">Streptacidiphilus monticola</name>
    <dbReference type="NCBI Taxonomy" id="2161674"/>
    <lineage>
        <taxon>Bacteria</taxon>
        <taxon>Bacillati</taxon>
        <taxon>Actinomycetota</taxon>
        <taxon>Actinomycetes</taxon>
        <taxon>Kitasatosporales</taxon>
        <taxon>Streptomycetaceae</taxon>
        <taxon>Streptacidiphilus</taxon>
    </lineage>
</organism>
<evidence type="ECO:0000256" key="7">
    <source>
        <dbReference type="ARBA" id="ARBA00022833"/>
    </source>
</evidence>
<evidence type="ECO:0000256" key="8">
    <source>
        <dbReference type="ARBA" id="ARBA00023008"/>
    </source>
</evidence>
<keyword evidence="7" id="KW-0862">Zinc</keyword>
<dbReference type="PANTHER" id="PTHR30616">
    <property type="entry name" value="UNCHARACTERIZED PROTEIN YFIH"/>
    <property type="match status" value="1"/>
</dbReference>
<dbReference type="PANTHER" id="PTHR30616:SF2">
    <property type="entry name" value="PURINE NUCLEOSIDE PHOSPHORYLASE LACC1"/>
    <property type="match status" value="1"/>
</dbReference>
<reference evidence="14" key="1">
    <citation type="journal article" date="2019" name="Int. J. Syst. Evol. Microbiol.">
        <title>The Global Catalogue of Microorganisms (GCM) 10K type strain sequencing project: providing services to taxonomists for standard genome sequencing and annotation.</title>
        <authorList>
            <consortium name="The Broad Institute Genomics Platform"/>
            <consortium name="The Broad Institute Genome Sequencing Center for Infectious Disease"/>
            <person name="Wu L."/>
            <person name="Ma J."/>
        </authorList>
    </citation>
    <scope>NUCLEOTIDE SEQUENCE [LARGE SCALE GENOMIC DNA]</scope>
    <source>
        <strain evidence="14">JCM 4816</strain>
    </source>
</reference>
<keyword evidence="5" id="KW-0479">Metal-binding</keyword>
<evidence type="ECO:0000256" key="5">
    <source>
        <dbReference type="ARBA" id="ARBA00022723"/>
    </source>
</evidence>